<evidence type="ECO:0000313" key="3">
    <source>
        <dbReference type="EMBL" id="QCO55345.1"/>
    </source>
</evidence>
<sequence length="160" mass="16864">MTLRRTFLLGAAAFGMSMMAGLSPALAIGGNDPIPGIDIIIKKDPGSQPIKPFSLNGGEIKMLNGLKGADRPAFVLKTVAKHIGEDGEFVGSGMKALGDIWCAPCKMVNDISVKFPVGKTTYMLDLHIYGDGMDARMNKAQSIKGHTSRGKLTNDGAVAD</sequence>
<gene>
    <name evidence="3" type="ORF">EOK75_05880</name>
</gene>
<evidence type="ECO:0000313" key="4">
    <source>
        <dbReference type="Proteomes" id="UP000298631"/>
    </source>
</evidence>
<reference evidence="3 4" key="1">
    <citation type="submission" date="2019-05" db="EMBL/GenBank/DDBJ databases">
        <title>Pseudorhodobacter turbinis sp. nov., isolated from the gut of the Korean turban shell.</title>
        <authorList>
            <person name="Jeong Y.-S."/>
            <person name="Kang W.-R."/>
            <person name="Bae J.-W."/>
        </authorList>
    </citation>
    <scope>NUCLEOTIDE SEQUENCE [LARGE SCALE GENOMIC DNA]</scope>
    <source>
        <strain evidence="3 4">S12M18</strain>
    </source>
</reference>
<evidence type="ECO:0000256" key="2">
    <source>
        <dbReference type="SAM" id="SignalP"/>
    </source>
</evidence>
<dbReference type="EMBL" id="CP039964">
    <property type="protein sequence ID" value="QCO55345.1"/>
    <property type="molecule type" value="Genomic_DNA"/>
</dbReference>
<accession>A0A4P8EFT6</accession>
<feature type="signal peptide" evidence="2">
    <location>
        <begin position="1"/>
        <end position="27"/>
    </location>
</feature>
<protein>
    <submittedName>
        <fullName evidence="3">Uncharacterized protein</fullName>
    </submittedName>
</protein>
<proteinExistence type="predicted"/>
<evidence type="ECO:0000256" key="1">
    <source>
        <dbReference type="SAM" id="MobiDB-lite"/>
    </source>
</evidence>
<keyword evidence="4" id="KW-1185">Reference proteome</keyword>
<keyword evidence="2" id="KW-0732">Signal</keyword>
<dbReference type="AlphaFoldDB" id="A0A4P8EFT6"/>
<dbReference type="InterPro" id="IPR006311">
    <property type="entry name" value="TAT_signal"/>
</dbReference>
<dbReference type="Proteomes" id="UP000298631">
    <property type="component" value="Chromosome"/>
</dbReference>
<organism evidence="3 4">
    <name type="scientific">Pseudorhodobacter turbinis</name>
    <dbReference type="NCBI Taxonomy" id="2500533"/>
    <lineage>
        <taxon>Bacteria</taxon>
        <taxon>Pseudomonadati</taxon>
        <taxon>Pseudomonadota</taxon>
        <taxon>Alphaproteobacteria</taxon>
        <taxon>Rhodobacterales</taxon>
        <taxon>Paracoccaceae</taxon>
        <taxon>Pseudorhodobacter</taxon>
    </lineage>
</organism>
<dbReference type="PROSITE" id="PS51318">
    <property type="entry name" value="TAT"/>
    <property type="match status" value="1"/>
</dbReference>
<feature type="region of interest" description="Disordered" evidence="1">
    <location>
        <begin position="141"/>
        <end position="160"/>
    </location>
</feature>
<dbReference type="OrthoDB" id="7863219at2"/>
<name>A0A4P8EFT6_9RHOB</name>
<dbReference type="RefSeq" id="WP_137193027.1">
    <property type="nucleotide sequence ID" value="NZ_CP039964.1"/>
</dbReference>
<feature type="chain" id="PRO_5020239016" evidence="2">
    <location>
        <begin position="28"/>
        <end position="160"/>
    </location>
</feature>
<dbReference type="KEGG" id="pseb:EOK75_05880"/>